<evidence type="ECO:0000259" key="7">
    <source>
        <dbReference type="Pfam" id="PF13873"/>
    </source>
</evidence>
<dbReference type="GO" id="GO:0003677">
    <property type="term" value="F:DNA binding"/>
    <property type="evidence" value="ECO:0007669"/>
    <property type="project" value="UniProtKB-KW"/>
</dbReference>
<evidence type="ECO:0000313" key="8">
    <source>
        <dbReference type="EMBL" id="KAK9717535.1"/>
    </source>
</evidence>
<evidence type="ECO:0000256" key="2">
    <source>
        <dbReference type="ARBA" id="ARBA00016807"/>
    </source>
</evidence>
<dbReference type="EMBL" id="JASPKY010000239">
    <property type="protein sequence ID" value="KAK9717535.1"/>
    <property type="molecule type" value="Genomic_DNA"/>
</dbReference>
<dbReference type="PANTHER" id="PTHR23098:SF16">
    <property type="entry name" value="REGULATORY PROTEIN ZESTE"/>
    <property type="match status" value="1"/>
</dbReference>
<dbReference type="InterPro" id="IPR028002">
    <property type="entry name" value="Myb_DNA-bind_5"/>
</dbReference>
<comment type="caution">
    <text evidence="8">The sequence shown here is derived from an EMBL/GenBank/DDBJ whole genome shotgun (WGS) entry which is preliminary data.</text>
</comment>
<evidence type="ECO:0000256" key="5">
    <source>
        <dbReference type="ARBA" id="ARBA00025466"/>
    </source>
</evidence>
<accession>A0AAW1KHL9</accession>
<comment type="subunit">
    <text evidence="1">Self-associates forming complexes of several hundred monomers.</text>
</comment>
<protein>
    <recommendedName>
        <fullName evidence="2">Regulatory protein zeste</fullName>
    </recommendedName>
</protein>
<dbReference type="Pfam" id="PF13873">
    <property type="entry name" value="Myb_DNA-bind_5"/>
    <property type="match status" value="1"/>
</dbReference>
<keyword evidence="4" id="KW-0804">Transcription</keyword>
<keyword evidence="3" id="KW-0805">Transcription regulation</keyword>
<evidence type="ECO:0000256" key="3">
    <source>
        <dbReference type="ARBA" id="ARBA00023015"/>
    </source>
</evidence>
<evidence type="ECO:0000313" key="9">
    <source>
        <dbReference type="Proteomes" id="UP001458880"/>
    </source>
</evidence>
<gene>
    <name evidence="8" type="ORF">QE152_g23702</name>
</gene>
<dbReference type="AlphaFoldDB" id="A0AAW1KHL9"/>
<evidence type="ECO:0000256" key="4">
    <source>
        <dbReference type="ARBA" id="ARBA00023163"/>
    </source>
</evidence>
<evidence type="ECO:0000256" key="1">
    <source>
        <dbReference type="ARBA" id="ARBA00011764"/>
    </source>
</evidence>
<feature type="region of interest" description="Disordered" evidence="6">
    <location>
        <begin position="65"/>
        <end position="84"/>
    </location>
</feature>
<name>A0AAW1KHL9_POPJA</name>
<reference evidence="8 9" key="1">
    <citation type="journal article" date="2024" name="BMC Genomics">
        <title>De novo assembly and annotation of Popillia japonica's genome with initial clues to its potential as an invasive pest.</title>
        <authorList>
            <person name="Cucini C."/>
            <person name="Boschi S."/>
            <person name="Funari R."/>
            <person name="Cardaioli E."/>
            <person name="Iannotti N."/>
            <person name="Marturano G."/>
            <person name="Paoli F."/>
            <person name="Bruttini M."/>
            <person name="Carapelli A."/>
            <person name="Frati F."/>
            <person name="Nardi F."/>
        </authorList>
    </citation>
    <scope>NUCLEOTIDE SEQUENCE [LARGE SCALE GENOMIC DNA]</scope>
    <source>
        <strain evidence="8">DMR45628</strain>
    </source>
</reference>
<keyword evidence="8" id="KW-0238">DNA-binding</keyword>
<keyword evidence="9" id="KW-1185">Reference proteome</keyword>
<dbReference type="GO" id="GO:0005634">
    <property type="term" value="C:nucleus"/>
    <property type="evidence" value="ECO:0007669"/>
    <property type="project" value="TreeGrafter"/>
</dbReference>
<proteinExistence type="predicted"/>
<dbReference type="Proteomes" id="UP001458880">
    <property type="component" value="Unassembled WGS sequence"/>
</dbReference>
<dbReference type="PANTHER" id="PTHR23098">
    <property type="entry name" value="AGAP001331-PA-RELATED"/>
    <property type="match status" value="1"/>
</dbReference>
<organism evidence="8 9">
    <name type="scientific">Popillia japonica</name>
    <name type="common">Japanese beetle</name>
    <dbReference type="NCBI Taxonomy" id="7064"/>
    <lineage>
        <taxon>Eukaryota</taxon>
        <taxon>Metazoa</taxon>
        <taxon>Ecdysozoa</taxon>
        <taxon>Arthropoda</taxon>
        <taxon>Hexapoda</taxon>
        <taxon>Insecta</taxon>
        <taxon>Pterygota</taxon>
        <taxon>Neoptera</taxon>
        <taxon>Endopterygota</taxon>
        <taxon>Coleoptera</taxon>
        <taxon>Polyphaga</taxon>
        <taxon>Scarabaeiformia</taxon>
        <taxon>Scarabaeidae</taxon>
        <taxon>Rutelinae</taxon>
        <taxon>Popillia</taxon>
    </lineage>
</organism>
<evidence type="ECO:0000256" key="6">
    <source>
        <dbReference type="SAM" id="MobiDB-lite"/>
    </source>
</evidence>
<comment type="function">
    <text evidence="5">Involved in transvection phenomena (= synapsis-dependent gene expression), where the synaptic pairing of chromosomes carrying genes with which zeste interacts influences the expression of these genes. Zeste binds to DNA and stimulates transcription from a nearby promoter.</text>
</comment>
<sequence>MLIEFLEKEKDLISGKFSTTFTFKEAQRRGENIAEILNAIPGASKDWKQWRKTWQDIRCKTKHKQAQFRKNTRATGGGPPPQDKLTVMEEKVVSIISPYSVVGCEDIIESDVKFDFESSTAEKKRLLYNTLRPTKTTKQL</sequence>
<feature type="domain" description="Myb/SANT-like DNA-binding" evidence="7">
    <location>
        <begin position="1"/>
        <end position="66"/>
    </location>
</feature>